<keyword evidence="3" id="KW-1185">Reference proteome</keyword>
<gene>
    <name evidence="2" type="ORF">HanXRQr2_Chr02g0071971</name>
</gene>
<feature type="region of interest" description="Disordered" evidence="1">
    <location>
        <begin position="1"/>
        <end position="41"/>
    </location>
</feature>
<evidence type="ECO:0000313" key="2">
    <source>
        <dbReference type="EMBL" id="KAF5818945.1"/>
    </source>
</evidence>
<sequence>MMWTEMLKKVASTSTTSAQPHTPTDKTPEKETNKDNVELSELSQWTPSFVEEIIKTADKTTTPPTQLVEVVEQPPLVVTPISQKTAEEYEFSIRREQVIHELDQGKWNLRLQRQTELTETLKSPYMKRAVDLTSKLDIAEVSVSSYMFSAWGSPWDTMFKTTKCVTVMRSTLESLFPGMELHILVISAWADLLNYEERFRQKGTITRLFCSVNMLNEKDYKKSAKIRSRTFAENMDSVLLSAEVKNIRDKSLIFVPVLHDDHFYCVCFNLRDNKVEVLDNSAKDVSMK</sequence>
<dbReference type="Gramene" id="mRNA:HanXRQr2_Chr02g0071971">
    <property type="protein sequence ID" value="mRNA:HanXRQr2_Chr02g0071971"/>
    <property type="gene ID" value="HanXRQr2_Chr02g0071971"/>
</dbReference>
<feature type="compositionally biased region" description="Polar residues" evidence="1">
    <location>
        <begin position="11"/>
        <end position="22"/>
    </location>
</feature>
<dbReference type="InterPro" id="IPR038765">
    <property type="entry name" value="Papain-like_cys_pep_sf"/>
</dbReference>
<dbReference type="SUPFAM" id="SSF54001">
    <property type="entry name" value="Cysteine proteinases"/>
    <property type="match status" value="1"/>
</dbReference>
<accession>A0A9K3P0L3</accession>
<dbReference type="EMBL" id="MNCJ02000317">
    <property type="protein sequence ID" value="KAF5818945.1"/>
    <property type="molecule type" value="Genomic_DNA"/>
</dbReference>
<evidence type="ECO:0000313" key="3">
    <source>
        <dbReference type="Proteomes" id="UP000215914"/>
    </source>
</evidence>
<proteinExistence type="predicted"/>
<dbReference type="AlphaFoldDB" id="A0A9K3P0L3"/>
<name>A0A9K3P0L3_HELAN</name>
<feature type="compositionally biased region" description="Basic and acidic residues" evidence="1">
    <location>
        <begin position="23"/>
        <end position="37"/>
    </location>
</feature>
<comment type="caution">
    <text evidence="2">The sequence shown here is derived from an EMBL/GenBank/DDBJ whole genome shotgun (WGS) entry which is preliminary data.</text>
</comment>
<evidence type="ECO:0000256" key="1">
    <source>
        <dbReference type="SAM" id="MobiDB-lite"/>
    </source>
</evidence>
<reference evidence="2" key="1">
    <citation type="journal article" date="2017" name="Nature">
        <title>The sunflower genome provides insights into oil metabolism, flowering and Asterid evolution.</title>
        <authorList>
            <person name="Badouin H."/>
            <person name="Gouzy J."/>
            <person name="Grassa C.J."/>
            <person name="Murat F."/>
            <person name="Staton S.E."/>
            <person name="Cottret L."/>
            <person name="Lelandais-Briere C."/>
            <person name="Owens G.L."/>
            <person name="Carrere S."/>
            <person name="Mayjonade B."/>
            <person name="Legrand L."/>
            <person name="Gill N."/>
            <person name="Kane N.C."/>
            <person name="Bowers J.E."/>
            <person name="Hubner S."/>
            <person name="Bellec A."/>
            <person name="Berard A."/>
            <person name="Berges H."/>
            <person name="Blanchet N."/>
            <person name="Boniface M.C."/>
            <person name="Brunel D."/>
            <person name="Catrice O."/>
            <person name="Chaidir N."/>
            <person name="Claudel C."/>
            <person name="Donnadieu C."/>
            <person name="Faraut T."/>
            <person name="Fievet G."/>
            <person name="Helmstetter N."/>
            <person name="King M."/>
            <person name="Knapp S.J."/>
            <person name="Lai Z."/>
            <person name="Le Paslier M.C."/>
            <person name="Lippi Y."/>
            <person name="Lorenzon L."/>
            <person name="Mandel J.R."/>
            <person name="Marage G."/>
            <person name="Marchand G."/>
            <person name="Marquand E."/>
            <person name="Bret-Mestries E."/>
            <person name="Morien E."/>
            <person name="Nambeesan S."/>
            <person name="Nguyen T."/>
            <person name="Pegot-Espagnet P."/>
            <person name="Pouilly N."/>
            <person name="Raftis F."/>
            <person name="Sallet E."/>
            <person name="Schiex T."/>
            <person name="Thomas J."/>
            <person name="Vandecasteele C."/>
            <person name="Vares D."/>
            <person name="Vear F."/>
            <person name="Vautrin S."/>
            <person name="Crespi M."/>
            <person name="Mangin B."/>
            <person name="Burke J.M."/>
            <person name="Salse J."/>
            <person name="Munos S."/>
            <person name="Vincourt P."/>
            <person name="Rieseberg L.H."/>
            <person name="Langlade N.B."/>
        </authorList>
    </citation>
    <scope>NUCLEOTIDE SEQUENCE</scope>
    <source>
        <tissue evidence="2">Leaves</tissue>
    </source>
</reference>
<dbReference type="Proteomes" id="UP000215914">
    <property type="component" value="Unassembled WGS sequence"/>
</dbReference>
<reference evidence="2" key="2">
    <citation type="submission" date="2020-06" db="EMBL/GenBank/DDBJ databases">
        <title>Helianthus annuus Genome sequencing and assembly Release 2.</title>
        <authorList>
            <person name="Gouzy J."/>
            <person name="Langlade N."/>
            <person name="Munos S."/>
        </authorList>
    </citation>
    <scope>NUCLEOTIDE SEQUENCE</scope>
    <source>
        <tissue evidence="2">Leaves</tissue>
    </source>
</reference>
<dbReference type="Gene3D" id="3.40.395.10">
    <property type="entry name" value="Adenoviral Proteinase, Chain A"/>
    <property type="match status" value="1"/>
</dbReference>
<protein>
    <submittedName>
        <fullName evidence="2">Papain-like cysteine peptidase superfamily</fullName>
    </submittedName>
</protein>
<organism evidence="2 3">
    <name type="scientific">Helianthus annuus</name>
    <name type="common">Common sunflower</name>
    <dbReference type="NCBI Taxonomy" id="4232"/>
    <lineage>
        <taxon>Eukaryota</taxon>
        <taxon>Viridiplantae</taxon>
        <taxon>Streptophyta</taxon>
        <taxon>Embryophyta</taxon>
        <taxon>Tracheophyta</taxon>
        <taxon>Spermatophyta</taxon>
        <taxon>Magnoliopsida</taxon>
        <taxon>eudicotyledons</taxon>
        <taxon>Gunneridae</taxon>
        <taxon>Pentapetalae</taxon>
        <taxon>asterids</taxon>
        <taxon>campanulids</taxon>
        <taxon>Asterales</taxon>
        <taxon>Asteraceae</taxon>
        <taxon>Asteroideae</taxon>
        <taxon>Heliantheae alliance</taxon>
        <taxon>Heliantheae</taxon>
        <taxon>Helianthus</taxon>
    </lineage>
</organism>